<keyword evidence="4" id="KW-0503">Monooxygenase</keyword>
<keyword evidence="1" id="KW-0285">Flavoprotein</keyword>
<dbReference type="InterPro" id="IPR036661">
    <property type="entry name" value="Luciferase-like_sf"/>
</dbReference>
<evidence type="ECO:0000256" key="1">
    <source>
        <dbReference type="ARBA" id="ARBA00022630"/>
    </source>
</evidence>
<dbReference type="SUPFAM" id="SSF51679">
    <property type="entry name" value="Bacterial luciferase-like"/>
    <property type="match status" value="1"/>
</dbReference>
<keyword evidence="3 6" id="KW-0560">Oxidoreductase</keyword>
<dbReference type="GO" id="GO:0016491">
    <property type="term" value="F:oxidoreductase activity"/>
    <property type="evidence" value="ECO:0007669"/>
    <property type="project" value="UniProtKB-KW"/>
</dbReference>
<comment type="caution">
    <text evidence="6">The sequence shown here is derived from an EMBL/GenBank/DDBJ whole genome shotgun (WGS) entry which is preliminary data.</text>
</comment>
<feature type="domain" description="Luciferase-like" evidence="5">
    <location>
        <begin position="21"/>
        <end position="288"/>
    </location>
</feature>
<sequence length="315" mass="35466">MPAPVSYGIAMRNFTRFPEMPDARALIDYGVRMEEFGFESLWVWDHILLGTDPNFPIIDSLSLLTAVAALTSKIRIGTGVLVLPLRNPVILAKQLSSMDLISNGRLTLGAAVGWYKREFDAVGIPHDRRGRIMDRNLDILRRLWTEESVTGEWDELNLRNAVMFPKPVQKPHPPILVGGYVDVVLKRAATKGDGWLTYFYTPEGYREAWAKICAYAEEAGRDPADLDSLNQLPIYVGPREEGMPLMTEWLNAEWDLSKGSQSTFDSAIVGTPEECAEQIAAHVATGVKNICFVPWRYHREQVEALARDVLPLLRR</sequence>
<dbReference type="Gene3D" id="3.20.20.30">
    <property type="entry name" value="Luciferase-like domain"/>
    <property type="match status" value="1"/>
</dbReference>
<evidence type="ECO:0000256" key="3">
    <source>
        <dbReference type="ARBA" id="ARBA00023002"/>
    </source>
</evidence>
<dbReference type="EMBL" id="JALKCH010000006">
    <property type="protein sequence ID" value="MCK0197299.1"/>
    <property type="molecule type" value="Genomic_DNA"/>
</dbReference>
<dbReference type="PANTHER" id="PTHR42847">
    <property type="entry name" value="ALKANESULFONATE MONOOXYGENASE"/>
    <property type="match status" value="1"/>
</dbReference>
<evidence type="ECO:0000256" key="4">
    <source>
        <dbReference type="ARBA" id="ARBA00023033"/>
    </source>
</evidence>
<evidence type="ECO:0000313" key="6">
    <source>
        <dbReference type="EMBL" id="MCK0197299.1"/>
    </source>
</evidence>
<protein>
    <submittedName>
        <fullName evidence="6">TIGR03619 family F420-dependent LLM class oxidoreductase</fullName>
        <ecNumber evidence="6">1.-.-.-</ecNumber>
    </submittedName>
</protein>
<evidence type="ECO:0000259" key="5">
    <source>
        <dbReference type="Pfam" id="PF00296"/>
    </source>
</evidence>
<dbReference type="NCBIfam" id="TIGR03619">
    <property type="entry name" value="F420_Rv2161c"/>
    <property type="match status" value="1"/>
</dbReference>
<dbReference type="InterPro" id="IPR019921">
    <property type="entry name" value="Lucif-like_OxRdtase_Rv2161c"/>
</dbReference>
<dbReference type="EC" id="1.-.-.-" evidence="6"/>
<reference evidence="6 7" key="1">
    <citation type="submission" date="2022-04" db="EMBL/GenBank/DDBJ databases">
        <authorList>
            <person name="Grouzdev D.S."/>
            <person name="Pantiukh K.S."/>
            <person name="Krutkina M.S."/>
        </authorList>
    </citation>
    <scope>NUCLEOTIDE SEQUENCE [LARGE SCALE GENOMIC DNA]</scope>
    <source>
        <strain evidence="6 7">6x-1</strain>
    </source>
</reference>
<proteinExistence type="predicted"/>
<keyword evidence="2" id="KW-0288">FMN</keyword>
<dbReference type="InterPro" id="IPR050172">
    <property type="entry name" value="SsuD_RutA_monooxygenase"/>
</dbReference>
<dbReference type="InterPro" id="IPR011251">
    <property type="entry name" value="Luciferase-like_dom"/>
</dbReference>
<gene>
    <name evidence="6" type="ORF">MWN34_10285</name>
</gene>
<keyword evidence="7" id="KW-1185">Reference proteome</keyword>
<organism evidence="6 7">
    <name type="scientific">Ancylobacter crimeensis</name>
    <dbReference type="NCBI Taxonomy" id="2579147"/>
    <lineage>
        <taxon>Bacteria</taxon>
        <taxon>Pseudomonadati</taxon>
        <taxon>Pseudomonadota</taxon>
        <taxon>Alphaproteobacteria</taxon>
        <taxon>Hyphomicrobiales</taxon>
        <taxon>Xanthobacteraceae</taxon>
        <taxon>Ancylobacter</taxon>
    </lineage>
</organism>
<dbReference type="Proteomes" id="UP001203284">
    <property type="component" value="Unassembled WGS sequence"/>
</dbReference>
<accession>A0ABT0DBP8</accession>
<dbReference type="RefSeq" id="WP_247028988.1">
    <property type="nucleotide sequence ID" value="NZ_JALKCH010000006.1"/>
</dbReference>
<evidence type="ECO:0000313" key="7">
    <source>
        <dbReference type="Proteomes" id="UP001203284"/>
    </source>
</evidence>
<evidence type="ECO:0000256" key="2">
    <source>
        <dbReference type="ARBA" id="ARBA00022643"/>
    </source>
</evidence>
<name>A0ABT0DBP8_9HYPH</name>
<dbReference type="Pfam" id="PF00296">
    <property type="entry name" value="Bac_luciferase"/>
    <property type="match status" value="1"/>
</dbReference>
<dbReference type="PANTHER" id="PTHR42847:SF8">
    <property type="entry name" value="CONSERVED PROTEIN"/>
    <property type="match status" value="1"/>
</dbReference>